<dbReference type="InterPro" id="IPR001461">
    <property type="entry name" value="Aspartic_peptidase_A1"/>
</dbReference>
<dbReference type="GO" id="GO:0004190">
    <property type="term" value="F:aspartic-type endopeptidase activity"/>
    <property type="evidence" value="ECO:0007669"/>
    <property type="project" value="UniProtKB-KW"/>
</dbReference>
<keyword evidence="3 6" id="KW-0064">Aspartyl protease</keyword>
<feature type="active site" evidence="5">
    <location>
        <position position="306"/>
    </location>
</feature>
<keyword evidence="2 6" id="KW-0645">Protease</keyword>
<evidence type="ECO:0000256" key="4">
    <source>
        <dbReference type="ARBA" id="ARBA00022801"/>
    </source>
</evidence>
<evidence type="ECO:0000313" key="10">
    <source>
        <dbReference type="Proteomes" id="UP001217918"/>
    </source>
</evidence>
<dbReference type="GO" id="GO:0006508">
    <property type="term" value="P:proteolysis"/>
    <property type="evidence" value="ECO:0007669"/>
    <property type="project" value="UniProtKB-KW"/>
</dbReference>
<reference evidence="9" key="1">
    <citation type="journal article" date="2023" name="Mol. Plant Microbe Interact.">
        <title>Elucidating the Obligate Nature and Biological Capacity of an Invasive Fungal Corn Pathogen.</title>
        <authorList>
            <person name="MacCready J.S."/>
            <person name="Roggenkamp E.M."/>
            <person name="Gdanetz K."/>
            <person name="Chilvers M.I."/>
        </authorList>
    </citation>
    <scope>NUCLEOTIDE SEQUENCE</scope>
    <source>
        <strain evidence="9">PM02</strain>
    </source>
</reference>
<evidence type="ECO:0000256" key="1">
    <source>
        <dbReference type="ARBA" id="ARBA00007447"/>
    </source>
</evidence>
<name>A0AAD9I5D3_9PEZI</name>
<organism evidence="9 10">
    <name type="scientific">Phyllachora maydis</name>
    <dbReference type="NCBI Taxonomy" id="1825666"/>
    <lineage>
        <taxon>Eukaryota</taxon>
        <taxon>Fungi</taxon>
        <taxon>Dikarya</taxon>
        <taxon>Ascomycota</taxon>
        <taxon>Pezizomycotina</taxon>
        <taxon>Sordariomycetes</taxon>
        <taxon>Sordariomycetidae</taxon>
        <taxon>Phyllachorales</taxon>
        <taxon>Phyllachoraceae</taxon>
        <taxon>Phyllachora</taxon>
    </lineage>
</organism>
<dbReference type="InterPro" id="IPR001969">
    <property type="entry name" value="Aspartic_peptidase_AS"/>
</dbReference>
<dbReference type="CDD" id="cd06097">
    <property type="entry name" value="Aspergillopepsin_like"/>
    <property type="match status" value="1"/>
</dbReference>
<dbReference type="PRINTS" id="PR00792">
    <property type="entry name" value="PEPSIN"/>
</dbReference>
<dbReference type="EMBL" id="JAQQPM010000005">
    <property type="protein sequence ID" value="KAK2071336.1"/>
    <property type="molecule type" value="Genomic_DNA"/>
</dbReference>
<dbReference type="PROSITE" id="PS51767">
    <property type="entry name" value="PEPTIDASE_A1"/>
    <property type="match status" value="1"/>
</dbReference>
<evidence type="ECO:0000256" key="2">
    <source>
        <dbReference type="ARBA" id="ARBA00022670"/>
    </source>
</evidence>
<comment type="similarity">
    <text evidence="1 6">Belongs to the peptidase A1 family.</text>
</comment>
<protein>
    <recommendedName>
        <fullName evidence="8">Peptidase A1 domain-containing protein</fullName>
    </recommendedName>
</protein>
<proteinExistence type="inferred from homology"/>
<dbReference type="InterPro" id="IPR033121">
    <property type="entry name" value="PEPTIDASE_A1"/>
</dbReference>
<evidence type="ECO:0000256" key="5">
    <source>
        <dbReference type="PIRSR" id="PIRSR601461-1"/>
    </source>
</evidence>
<keyword evidence="10" id="KW-1185">Reference proteome</keyword>
<keyword evidence="7" id="KW-0732">Signal</keyword>
<evidence type="ECO:0000256" key="3">
    <source>
        <dbReference type="ARBA" id="ARBA00022750"/>
    </source>
</evidence>
<dbReference type="AlphaFoldDB" id="A0AAD9I5D3"/>
<feature type="domain" description="Peptidase A1" evidence="8">
    <location>
        <begin position="98"/>
        <end position="416"/>
    </location>
</feature>
<dbReference type="Gene3D" id="2.40.70.10">
    <property type="entry name" value="Acid Proteases"/>
    <property type="match status" value="2"/>
</dbReference>
<dbReference type="SUPFAM" id="SSF50630">
    <property type="entry name" value="Acid proteases"/>
    <property type="match status" value="1"/>
</dbReference>
<dbReference type="PROSITE" id="PS00141">
    <property type="entry name" value="ASP_PROTEASE"/>
    <property type="match status" value="1"/>
</dbReference>
<dbReference type="PANTHER" id="PTHR47966">
    <property type="entry name" value="BETA-SITE APP-CLEAVING ENZYME, ISOFORM A-RELATED"/>
    <property type="match status" value="1"/>
</dbReference>
<dbReference type="InterPro" id="IPR021109">
    <property type="entry name" value="Peptidase_aspartic_dom_sf"/>
</dbReference>
<dbReference type="InterPro" id="IPR034163">
    <property type="entry name" value="Aspergillopepsin-like_cat_dom"/>
</dbReference>
<keyword evidence="4 6" id="KW-0378">Hydrolase</keyword>
<evidence type="ECO:0000256" key="7">
    <source>
        <dbReference type="SAM" id="SignalP"/>
    </source>
</evidence>
<gene>
    <name evidence="9" type="ORF">P8C59_005767</name>
</gene>
<evidence type="ECO:0000256" key="6">
    <source>
        <dbReference type="RuleBase" id="RU000454"/>
    </source>
</evidence>
<dbReference type="PANTHER" id="PTHR47966:SF2">
    <property type="entry name" value="ASPERGILLOPEPSIN-1-RELATED"/>
    <property type="match status" value="1"/>
</dbReference>
<sequence>MHALSLLFLLLASSVLGTTASRLPTIRASTSSASFSVDVAHNAQHTPDGPAAYARALAKWGSGVPTSSAASASFADDKNSIVGVGDVPASPQLHDKEYLCSVQIGNPAQTVKIDLDTGSADFWVATPQTPTVGLRPTYDPRVSTSATVANGTFRILYGDGSFASGVTYSDDVSIGGLTVPNVLVETVQEWSTGFTSDDAALSGILGLAYKLSSQVSPAQPAALTQLAAQLASPLFTADLRHQADGAFTFGRIDDARHTGALAWTPVQPEGFPALSIAPGHWAINFTGYTVGGNGTWWLFTWPAIVDTGTSLLLLQADVAAAYYAAVPGAQNSPYLGGWMFPCDAALPAFQLGFASNFVATVPAAYLNYADLADNGFPGMCYGGIQSSQEAFAILGDVFLKSVFAVFDVGNGRVGFANKNLG</sequence>
<feature type="active site" evidence="5">
    <location>
        <position position="116"/>
    </location>
</feature>
<dbReference type="Proteomes" id="UP001217918">
    <property type="component" value="Unassembled WGS sequence"/>
</dbReference>
<comment type="caution">
    <text evidence="9">The sequence shown here is derived from an EMBL/GenBank/DDBJ whole genome shotgun (WGS) entry which is preliminary data.</text>
</comment>
<feature type="signal peptide" evidence="7">
    <location>
        <begin position="1"/>
        <end position="20"/>
    </location>
</feature>
<evidence type="ECO:0000313" key="9">
    <source>
        <dbReference type="EMBL" id="KAK2071336.1"/>
    </source>
</evidence>
<evidence type="ECO:0000259" key="8">
    <source>
        <dbReference type="PROSITE" id="PS51767"/>
    </source>
</evidence>
<accession>A0AAD9I5D3</accession>
<feature type="chain" id="PRO_5041924762" description="Peptidase A1 domain-containing protein" evidence="7">
    <location>
        <begin position="21"/>
        <end position="421"/>
    </location>
</feature>
<dbReference type="Pfam" id="PF00026">
    <property type="entry name" value="Asp"/>
    <property type="match status" value="1"/>
</dbReference>